<accession>A0AAD7G3H5</accession>
<dbReference type="InterPro" id="IPR045269">
    <property type="entry name" value="Atg1-like"/>
</dbReference>
<dbReference type="InterPro" id="IPR008271">
    <property type="entry name" value="Ser/Thr_kinase_AS"/>
</dbReference>
<proteinExistence type="inferred from homology"/>
<evidence type="ECO:0000256" key="1">
    <source>
        <dbReference type="ARBA" id="ARBA00022741"/>
    </source>
</evidence>
<feature type="binding site" evidence="3">
    <location>
        <position position="54"/>
    </location>
    <ligand>
        <name>ATP</name>
        <dbReference type="ChEBI" id="CHEBI:30616"/>
    </ligand>
</feature>
<evidence type="ECO:0000259" key="5">
    <source>
        <dbReference type="PROSITE" id="PS50011"/>
    </source>
</evidence>
<keyword evidence="4" id="KW-0723">Serine/threonine-protein kinase</keyword>
<evidence type="ECO:0000256" key="2">
    <source>
        <dbReference type="ARBA" id="ARBA00022840"/>
    </source>
</evidence>
<evidence type="ECO:0000313" key="7">
    <source>
        <dbReference type="Proteomes" id="UP001221757"/>
    </source>
</evidence>
<dbReference type="PROSITE" id="PS50011">
    <property type="entry name" value="PROTEIN_KINASE_DOM"/>
    <property type="match status" value="1"/>
</dbReference>
<comment type="similarity">
    <text evidence="4">Belongs to the protein kinase superfamily.</text>
</comment>
<dbReference type="InterPro" id="IPR011009">
    <property type="entry name" value="Kinase-like_dom_sf"/>
</dbReference>
<organism evidence="6 7">
    <name type="scientific">Mycena rosella</name>
    <name type="common">Pink bonnet</name>
    <name type="synonym">Agaricus rosellus</name>
    <dbReference type="NCBI Taxonomy" id="1033263"/>
    <lineage>
        <taxon>Eukaryota</taxon>
        <taxon>Fungi</taxon>
        <taxon>Dikarya</taxon>
        <taxon>Basidiomycota</taxon>
        <taxon>Agaricomycotina</taxon>
        <taxon>Agaricomycetes</taxon>
        <taxon>Agaricomycetidae</taxon>
        <taxon>Agaricales</taxon>
        <taxon>Marasmiineae</taxon>
        <taxon>Mycenaceae</taxon>
        <taxon>Mycena</taxon>
    </lineage>
</organism>
<comment type="caution">
    <text evidence="6">The sequence shown here is derived from an EMBL/GenBank/DDBJ whole genome shotgun (WGS) entry which is preliminary data.</text>
</comment>
<feature type="domain" description="Protein kinase" evidence="5">
    <location>
        <begin position="21"/>
        <end position="286"/>
    </location>
</feature>
<keyword evidence="2 3" id="KW-0067">ATP-binding</keyword>
<dbReference type="EMBL" id="JARKIE010000361">
    <property type="protein sequence ID" value="KAJ7651449.1"/>
    <property type="molecule type" value="Genomic_DNA"/>
</dbReference>
<dbReference type="GO" id="GO:0005737">
    <property type="term" value="C:cytoplasm"/>
    <property type="evidence" value="ECO:0007669"/>
    <property type="project" value="TreeGrafter"/>
</dbReference>
<dbReference type="GO" id="GO:0005524">
    <property type="term" value="F:ATP binding"/>
    <property type="evidence" value="ECO:0007669"/>
    <property type="project" value="UniProtKB-UniRule"/>
</dbReference>
<keyword evidence="1 3" id="KW-0547">Nucleotide-binding</keyword>
<keyword evidence="6" id="KW-0808">Transferase</keyword>
<keyword evidence="6" id="KW-0418">Kinase</keyword>
<dbReference type="InterPro" id="IPR000719">
    <property type="entry name" value="Prot_kinase_dom"/>
</dbReference>
<evidence type="ECO:0000256" key="3">
    <source>
        <dbReference type="PROSITE-ProRule" id="PRU10141"/>
    </source>
</evidence>
<sequence length="421" mass="45650">MAPRSASLPDFTGAFVDEGYLHLVSLLGCGGSAKVYKALDTTSSSDNPAFFAVKCMKDGPRGSTQAALLSNEIHMHDSVADHPGVLSFHRVFSEGDCVFVVFDLGDANMLACVNRQLYVGNPELVKQAFLQLLDVVEDCHQRGMFHRDIKPQNILCNLAGADILLADFGGATRRAESRDFHRGTTGYMSPECLDTSRASYSSRGADTWSLAVTLVILATGHMPWTAAEPTNCNYAAFRKDPEHFLHRLLKLTHEANDIFRWCFHVNPARRPTIAQLRAAVLAAPCFLVANIPSIIRTAIPALVGVAHMHPAVSSASSMTSSATSSTLSSPSTAATFSAGPLTPPACSFQPPIAIVDLLDAANVGLAALYPEPLKPTKLYGRFIPPPLPSHLKSSPEFRFLDLKRRGVANRMRFADAQRRTF</sequence>
<dbReference type="GO" id="GO:0010506">
    <property type="term" value="P:regulation of autophagy"/>
    <property type="evidence" value="ECO:0007669"/>
    <property type="project" value="InterPro"/>
</dbReference>
<dbReference type="AlphaFoldDB" id="A0AAD7G3H5"/>
<dbReference type="PROSITE" id="PS00107">
    <property type="entry name" value="PROTEIN_KINASE_ATP"/>
    <property type="match status" value="1"/>
</dbReference>
<gene>
    <name evidence="6" type="ORF">B0H17DRAFT_958376</name>
</gene>
<dbReference type="GO" id="GO:0004674">
    <property type="term" value="F:protein serine/threonine kinase activity"/>
    <property type="evidence" value="ECO:0007669"/>
    <property type="project" value="UniProtKB-KW"/>
</dbReference>
<name>A0AAD7G3H5_MYCRO</name>
<dbReference type="PROSITE" id="PS00108">
    <property type="entry name" value="PROTEIN_KINASE_ST"/>
    <property type="match status" value="1"/>
</dbReference>
<dbReference type="SMART" id="SM00220">
    <property type="entry name" value="S_TKc"/>
    <property type="match status" value="1"/>
</dbReference>
<keyword evidence="7" id="KW-1185">Reference proteome</keyword>
<evidence type="ECO:0000256" key="4">
    <source>
        <dbReference type="RuleBase" id="RU000304"/>
    </source>
</evidence>
<dbReference type="Pfam" id="PF00069">
    <property type="entry name" value="Pkinase"/>
    <property type="match status" value="1"/>
</dbReference>
<dbReference type="SUPFAM" id="SSF56112">
    <property type="entry name" value="Protein kinase-like (PK-like)"/>
    <property type="match status" value="1"/>
</dbReference>
<protein>
    <submittedName>
        <fullName evidence="6">Kinase-like domain-containing protein</fullName>
    </submittedName>
</protein>
<dbReference type="PROSITE" id="PS51257">
    <property type="entry name" value="PROKAR_LIPOPROTEIN"/>
    <property type="match status" value="1"/>
</dbReference>
<evidence type="ECO:0000313" key="6">
    <source>
        <dbReference type="EMBL" id="KAJ7651449.1"/>
    </source>
</evidence>
<dbReference type="PANTHER" id="PTHR24348">
    <property type="entry name" value="SERINE/THREONINE-PROTEIN KINASE UNC-51-RELATED"/>
    <property type="match status" value="1"/>
</dbReference>
<dbReference type="Proteomes" id="UP001221757">
    <property type="component" value="Unassembled WGS sequence"/>
</dbReference>
<dbReference type="InterPro" id="IPR017441">
    <property type="entry name" value="Protein_kinase_ATP_BS"/>
</dbReference>
<reference evidence="6" key="1">
    <citation type="submission" date="2023-03" db="EMBL/GenBank/DDBJ databases">
        <title>Massive genome expansion in bonnet fungi (Mycena s.s.) driven by repeated elements and novel gene families across ecological guilds.</title>
        <authorList>
            <consortium name="Lawrence Berkeley National Laboratory"/>
            <person name="Harder C.B."/>
            <person name="Miyauchi S."/>
            <person name="Viragh M."/>
            <person name="Kuo A."/>
            <person name="Thoen E."/>
            <person name="Andreopoulos B."/>
            <person name="Lu D."/>
            <person name="Skrede I."/>
            <person name="Drula E."/>
            <person name="Henrissat B."/>
            <person name="Morin E."/>
            <person name="Kohler A."/>
            <person name="Barry K."/>
            <person name="LaButti K."/>
            <person name="Morin E."/>
            <person name="Salamov A."/>
            <person name="Lipzen A."/>
            <person name="Mereny Z."/>
            <person name="Hegedus B."/>
            <person name="Baldrian P."/>
            <person name="Stursova M."/>
            <person name="Weitz H."/>
            <person name="Taylor A."/>
            <person name="Grigoriev I.V."/>
            <person name="Nagy L.G."/>
            <person name="Martin F."/>
            <person name="Kauserud H."/>
        </authorList>
    </citation>
    <scope>NUCLEOTIDE SEQUENCE</scope>
    <source>
        <strain evidence="6">CBHHK067</strain>
    </source>
</reference>
<dbReference type="Gene3D" id="1.10.510.10">
    <property type="entry name" value="Transferase(Phosphotransferase) domain 1"/>
    <property type="match status" value="1"/>
</dbReference>